<dbReference type="EMBL" id="JBHSIU010000041">
    <property type="protein sequence ID" value="MFC5001892.1"/>
    <property type="molecule type" value="Genomic_DNA"/>
</dbReference>
<dbReference type="SUPFAM" id="SSF48371">
    <property type="entry name" value="ARM repeat"/>
    <property type="match status" value="1"/>
</dbReference>
<dbReference type="InterPro" id="IPR016024">
    <property type="entry name" value="ARM-type_fold"/>
</dbReference>
<dbReference type="InterPro" id="IPR011989">
    <property type="entry name" value="ARM-like"/>
</dbReference>
<dbReference type="RefSeq" id="WP_380119466.1">
    <property type="nucleotide sequence ID" value="NZ_JBHSIU010000041.1"/>
</dbReference>
<organism evidence="1 2">
    <name type="scientific">Dactylosporangium cerinum</name>
    <dbReference type="NCBI Taxonomy" id="1434730"/>
    <lineage>
        <taxon>Bacteria</taxon>
        <taxon>Bacillati</taxon>
        <taxon>Actinomycetota</taxon>
        <taxon>Actinomycetes</taxon>
        <taxon>Micromonosporales</taxon>
        <taxon>Micromonosporaceae</taxon>
        <taxon>Dactylosporangium</taxon>
    </lineage>
</organism>
<accession>A0ABV9W3R7</accession>
<reference evidence="2" key="1">
    <citation type="journal article" date="2019" name="Int. J. Syst. Evol. Microbiol.">
        <title>The Global Catalogue of Microorganisms (GCM) 10K type strain sequencing project: providing services to taxonomists for standard genome sequencing and annotation.</title>
        <authorList>
            <consortium name="The Broad Institute Genomics Platform"/>
            <consortium name="The Broad Institute Genome Sequencing Center for Infectious Disease"/>
            <person name="Wu L."/>
            <person name="Ma J."/>
        </authorList>
    </citation>
    <scope>NUCLEOTIDE SEQUENCE [LARGE SCALE GENOMIC DNA]</scope>
    <source>
        <strain evidence="2">CGMCC 4.7152</strain>
    </source>
</reference>
<comment type="caution">
    <text evidence="1">The sequence shown here is derived from an EMBL/GenBank/DDBJ whole genome shotgun (WGS) entry which is preliminary data.</text>
</comment>
<evidence type="ECO:0000313" key="2">
    <source>
        <dbReference type="Proteomes" id="UP001595912"/>
    </source>
</evidence>
<keyword evidence="2" id="KW-1185">Reference proteome</keyword>
<dbReference type="Pfam" id="PF13646">
    <property type="entry name" value="HEAT_2"/>
    <property type="match status" value="2"/>
</dbReference>
<name>A0ABV9W3R7_9ACTN</name>
<gene>
    <name evidence="1" type="ORF">ACFPIJ_29155</name>
</gene>
<dbReference type="Proteomes" id="UP001595912">
    <property type="component" value="Unassembled WGS sequence"/>
</dbReference>
<dbReference type="Gene3D" id="1.25.10.10">
    <property type="entry name" value="Leucine-rich Repeat Variant"/>
    <property type="match status" value="1"/>
</dbReference>
<evidence type="ECO:0000313" key="1">
    <source>
        <dbReference type="EMBL" id="MFC5001892.1"/>
    </source>
</evidence>
<proteinExistence type="predicted"/>
<sequence>MEDRLVHPPDTVTITDNALLHAAIVAGHGDIVRDVLDNRSWPTEETRDNIELLSWAADYGAYAVIHDLLGGYLPTWGDRASEGTVRTVLEIARSWVGVDPVAELRRRLGDEAAVVTRETVPVEGDLTHADRVRVTTADGRWAEVQTTHLGIVTYIEDRLGTVVSRDALLARALTNPDTDSVDWSQAWFSVGNMPDVEATYHWAAGLLADSDPEVRRFAAEVVAMLSRNEEPCREEALAILRARMPVEPNAEILSALIDAFGNYQLSGDMPEVEAHIGHPDPRVRRQVAEALINKVTDAASAARAIRLLTELGSDSSSQVRSTVVRVLRDHAPDSPVTRQLLASGRDDPDPEVRLEALAGLARYRDAPAYEQLRRLADEAGEDSHAWWLAYDVERHLRTAD</sequence>
<protein>
    <submittedName>
        <fullName evidence="1">HEAT repeat domain-containing protein</fullName>
    </submittedName>
</protein>